<dbReference type="EMBL" id="BK029940">
    <property type="protein sequence ID" value="DAD56014.1"/>
    <property type="molecule type" value="Genomic_DNA"/>
</dbReference>
<organism evidence="2">
    <name type="scientific">Bacteriophage sp</name>
    <dbReference type="NCBI Taxonomy" id="38018"/>
    <lineage>
        <taxon>Viruses</taxon>
    </lineage>
</organism>
<evidence type="ECO:0000313" key="2">
    <source>
        <dbReference type="EMBL" id="DAD56014.1"/>
    </source>
</evidence>
<reference evidence="2" key="1">
    <citation type="journal article" date="2021" name="Proc. Natl. Acad. Sci. U.S.A.">
        <title>A Catalog of Tens of Thousands of Viruses from Human Metagenomes Reveals Hidden Associations with Chronic Diseases.</title>
        <authorList>
            <person name="Tisza M.J."/>
            <person name="Buck C.B."/>
        </authorList>
    </citation>
    <scope>NUCLEOTIDE SEQUENCE</scope>
    <source>
        <strain evidence="2">CtOZu12</strain>
    </source>
</reference>
<feature type="region of interest" description="Disordered" evidence="1">
    <location>
        <begin position="1"/>
        <end position="20"/>
    </location>
</feature>
<sequence length="238" mass="27649">MADENKLLSGEKQVKLTENEQKNEEKVEKITVSELIRQTKKFLDGEITPEEFGQLGDKMTIRSYLPILDKMKLIMILVFTIENEDVEDASLKSIIMKRHLFFDVLLGQYAMVDVSEKSLCTYTSYDLLYPLFSEFILGFCKKDYDEFVEMLRDAINFNNLNNFSDIFENLDYKELQKVADKNRMMIDALKESKEMVEHLKELYGATSEENKKLTNALEKAVIDKINTEGAKELESKES</sequence>
<name>A0A8D9PEY7_9VIRU</name>
<proteinExistence type="predicted"/>
<evidence type="ECO:0000256" key="1">
    <source>
        <dbReference type="SAM" id="MobiDB-lite"/>
    </source>
</evidence>
<protein>
    <submittedName>
        <fullName evidence="2">Uncharacterized protein</fullName>
    </submittedName>
</protein>
<accession>A0A8D9PEY7</accession>